<sequence length="305" mass="34335">MQRPTLESVRVRSTRDALQVFYGVATNKLPLITRRLDAEERRAIVPGNVYVWEERGANTETIGIGMERWTDGMGWGPSRVRDEFLFYHQKESDVEDDPSNPVTPWAQLLRRRDSSHLARSGKSEPERLVKQTYSVHVSLPTDRPQGIVRKWHLTAYFSQEGLNRLATIDSIRGIGDVPVPEGIFRSARASKMRRDPREGLSPIDIQPSDVGEAYYPSEDGHSYSPRLPGHHPTMPVPSIGYHRPASSSSSNNSSPVSVNSSLGLPGPRHGYLVPLEHLQNASSPRRDPADEQLLRRFSHGRYFPS</sequence>
<dbReference type="KEGG" id="more:E1B28_004922"/>
<name>A0A9P7UZJ6_9AGAR</name>
<dbReference type="PANTHER" id="PTHR28027">
    <property type="entry name" value="TRANSCRIPTIONAL REGULATOR MIT1"/>
    <property type="match status" value="1"/>
</dbReference>
<organism evidence="2 3">
    <name type="scientific">Marasmius oreades</name>
    <name type="common">fairy-ring Marasmius</name>
    <dbReference type="NCBI Taxonomy" id="181124"/>
    <lineage>
        <taxon>Eukaryota</taxon>
        <taxon>Fungi</taxon>
        <taxon>Dikarya</taxon>
        <taxon>Basidiomycota</taxon>
        <taxon>Agaricomycotina</taxon>
        <taxon>Agaricomycetes</taxon>
        <taxon>Agaricomycetidae</taxon>
        <taxon>Agaricales</taxon>
        <taxon>Marasmiineae</taxon>
        <taxon>Marasmiaceae</taxon>
        <taxon>Marasmius</taxon>
    </lineage>
</organism>
<comment type="caution">
    <text evidence="2">The sequence shown here is derived from an EMBL/GenBank/DDBJ whole genome shotgun (WGS) entry which is preliminary data.</text>
</comment>
<dbReference type="AlphaFoldDB" id="A0A9P7UZJ6"/>
<dbReference type="EMBL" id="CM032182">
    <property type="protein sequence ID" value="KAG7097585.1"/>
    <property type="molecule type" value="Genomic_DNA"/>
</dbReference>
<feature type="compositionally biased region" description="Basic and acidic residues" evidence="1">
    <location>
        <begin position="284"/>
        <end position="294"/>
    </location>
</feature>
<evidence type="ECO:0000313" key="2">
    <source>
        <dbReference type="EMBL" id="KAG7097585.1"/>
    </source>
</evidence>
<dbReference type="GO" id="GO:0003677">
    <property type="term" value="F:DNA binding"/>
    <property type="evidence" value="ECO:0007669"/>
    <property type="project" value="TreeGrafter"/>
</dbReference>
<evidence type="ECO:0000313" key="3">
    <source>
        <dbReference type="Proteomes" id="UP001049176"/>
    </source>
</evidence>
<feature type="compositionally biased region" description="Low complexity" evidence="1">
    <location>
        <begin position="246"/>
        <end position="261"/>
    </location>
</feature>
<dbReference type="InterPro" id="IPR018608">
    <property type="entry name" value="Gti1/Pac2"/>
</dbReference>
<evidence type="ECO:0008006" key="4">
    <source>
        <dbReference type="Google" id="ProtNLM"/>
    </source>
</evidence>
<proteinExistence type="predicted"/>
<dbReference type="GeneID" id="66073998"/>
<evidence type="ECO:0000256" key="1">
    <source>
        <dbReference type="SAM" id="MobiDB-lite"/>
    </source>
</evidence>
<dbReference type="Pfam" id="PF09729">
    <property type="entry name" value="Gti1_Pac2"/>
    <property type="match status" value="1"/>
</dbReference>
<accession>A0A9P7UZJ6</accession>
<reference evidence="2" key="1">
    <citation type="journal article" date="2021" name="Genome Biol. Evol.">
        <title>The assembled and annotated genome of the fairy-ring fungus Marasmius oreades.</title>
        <authorList>
            <person name="Hiltunen M."/>
            <person name="Ament-Velasquez S.L."/>
            <person name="Johannesson H."/>
        </authorList>
    </citation>
    <scope>NUCLEOTIDE SEQUENCE</scope>
    <source>
        <strain evidence="2">03SP1</strain>
    </source>
</reference>
<dbReference type="Proteomes" id="UP001049176">
    <property type="component" value="Chromosome 2"/>
</dbReference>
<dbReference type="PANTHER" id="PTHR28027:SF1">
    <property type="entry name" value="CAMP INDEPENDENT REGULATORY PROTEIN (AFU_ORTHOLOGUE AFUA_3G09640)"/>
    <property type="match status" value="1"/>
</dbReference>
<keyword evidence="3" id="KW-1185">Reference proteome</keyword>
<gene>
    <name evidence="2" type="ORF">E1B28_004922</name>
</gene>
<dbReference type="OrthoDB" id="5572844at2759"/>
<dbReference type="RefSeq" id="XP_043014055.1">
    <property type="nucleotide sequence ID" value="XM_043149449.1"/>
</dbReference>
<protein>
    <recommendedName>
        <fullName evidence="4">cAMP-independent regulatory protein pac2</fullName>
    </recommendedName>
</protein>
<feature type="region of interest" description="Disordered" evidence="1">
    <location>
        <begin position="189"/>
        <end position="305"/>
    </location>
</feature>